<keyword evidence="6" id="KW-0732">Signal</keyword>
<dbReference type="STRING" id="419481.SAMN05216233_11515"/>
<evidence type="ECO:0000256" key="1">
    <source>
        <dbReference type="ARBA" id="ARBA00022448"/>
    </source>
</evidence>
<dbReference type="InterPro" id="IPR036280">
    <property type="entry name" value="Multihaem_cyt_sf"/>
</dbReference>
<organism evidence="8 9">
    <name type="scientific">Desulfoluna spongiiphila</name>
    <dbReference type="NCBI Taxonomy" id="419481"/>
    <lineage>
        <taxon>Bacteria</taxon>
        <taxon>Pseudomonadati</taxon>
        <taxon>Thermodesulfobacteriota</taxon>
        <taxon>Desulfobacteria</taxon>
        <taxon>Desulfobacterales</taxon>
        <taxon>Desulfolunaceae</taxon>
        <taxon>Desulfoluna</taxon>
    </lineage>
</organism>
<keyword evidence="2" id="KW-0349">Heme</keyword>
<dbReference type="GO" id="GO:0009055">
    <property type="term" value="F:electron transfer activity"/>
    <property type="evidence" value="ECO:0007669"/>
    <property type="project" value="InterPro"/>
</dbReference>
<dbReference type="Proteomes" id="UP000198870">
    <property type="component" value="Unassembled WGS sequence"/>
</dbReference>
<dbReference type="AlphaFoldDB" id="A0A1G5HP91"/>
<feature type="domain" description="Class III cytochrome C" evidence="7">
    <location>
        <begin position="224"/>
        <end position="304"/>
    </location>
</feature>
<accession>A0A1G5HP91</accession>
<dbReference type="OrthoDB" id="5427780at2"/>
<dbReference type="GO" id="GO:0020037">
    <property type="term" value="F:heme binding"/>
    <property type="evidence" value="ECO:0007669"/>
    <property type="project" value="InterPro"/>
</dbReference>
<gene>
    <name evidence="8" type="ORF">SAMN05216233_11515</name>
</gene>
<proteinExistence type="predicted"/>
<dbReference type="Gene3D" id="3.90.10.10">
    <property type="entry name" value="Cytochrome C3"/>
    <property type="match status" value="3"/>
</dbReference>
<feature type="chain" id="PRO_5011483145" evidence="6">
    <location>
        <begin position="24"/>
        <end position="312"/>
    </location>
</feature>
<evidence type="ECO:0000313" key="9">
    <source>
        <dbReference type="Proteomes" id="UP000198870"/>
    </source>
</evidence>
<dbReference type="EMBL" id="FMUX01000015">
    <property type="protein sequence ID" value="SCY65279.1"/>
    <property type="molecule type" value="Genomic_DNA"/>
</dbReference>
<dbReference type="InterPro" id="IPR020942">
    <property type="entry name" value="Cyt_c_III_dom"/>
</dbReference>
<dbReference type="RefSeq" id="WP_092212672.1">
    <property type="nucleotide sequence ID" value="NZ_FMUX01000015.1"/>
</dbReference>
<evidence type="ECO:0000256" key="4">
    <source>
        <dbReference type="ARBA" id="ARBA00022982"/>
    </source>
</evidence>
<keyword evidence="4" id="KW-0249">Electron transport</keyword>
<feature type="signal peptide" evidence="6">
    <location>
        <begin position="1"/>
        <end position="23"/>
    </location>
</feature>
<evidence type="ECO:0000256" key="5">
    <source>
        <dbReference type="ARBA" id="ARBA00023004"/>
    </source>
</evidence>
<dbReference type="SUPFAM" id="SSF48695">
    <property type="entry name" value="Multiheme cytochromes"/>
    <property type="match status" value="1"/>
</dbReference>
<feature type="domain" description="Class III cytochrome C" evidence="7">
    <location>
        <begin position="51"/>
        <end position="128"/>
    </location>
</feature>
<evidence type="ECO:0000259" key="7">
    <source>
        <dbReference type="Pfam" id="PF02085"/>
    </source>
</evidence>
<name>A0A1G5HP91_9BACT</name>
<protein>
    <submittedName>
        <fullName evidence="8">Cytochrome c7</fullName>
    </submittedName>
</protein>
<keyword evidence="9" id="KW-1185">Reference proteome</keyword>
<dbReference type="Pfam" id="PF02085">
    <property type="entry name" value="Cytochrom_CIII"/>
    <property type="match status" value="2"/>
</dbReference>
<dbReference type="CDD" id="cd08168">
    <property type="entry name" value="Cytochrom_C3"/>
    <property type="match status" value="3"/>
</dbReference>
<evidence type="ECO:0000256" key="6">
    <source>
        <dbReference type="SAM" id="SignalP"/>
    </source>
</evidence>
<keyword evidence="5" id="KW-0408">Iron</keyword>
<evidence type="ECO:0000313" key="8">
    <source>
        <dbReference type="EMBL" id="SCY65279.1"/>
    </source>
</evidence>
<dbReference type="GO" id="GO:0046872">
    <property type="term" value="F:metal ion binding"/>
    <property type="evidence" value="ECO:0007669"/>
    <property type="project" value="UniProtKB-KW"/>
</dbReference>
<keyword evidence="3" id="KW-0479">Metal-binding</keyword>
<evidence type="ECO:0000256" key="2">
    <source>
        <dbReference type="ARBA" id="ARBA00022617"/>
    </source>
</evidence>
<sequence length="312" mass="32668">MHKRVGASLAFLLVLLFFGLCLANTGDTGGQSQGADVISMDTIVPYGQLDRPKVQFPHDKHVPVADKATCRKCHEARPDGGISLAFKERKGLSGMEARDYYHAQCIQCHADAAAEKQSTGPQVCGGCHVKGETAPPSSHDVPFDDTLHSIHSETAALDCRTCHDRLHGNDAAGGPAVSQRSVSHDLCVNCHVSTLDSGEPGGPVTCTACHNDPSDTSSMPRVATHGGEVLFDHDLHEGADVSCDVCHHKEPDTACAECHTGANAPEGGGVSLYAAMHNRKAEQSCIGCHDAMGAGEVDDCTGCHAPFSGGTP</sequence>
<keyword evidence="1" id="KW-0813">Transport</keyword>
<evidence type="ECO:0000256" key="3">
    <source>
        <dbReference type="ARBA" id="ARBA00022723"/>
    </source>
</evidence>
<reference evidence="8 9" key="1">
    <citation type="submission" date="2016-10" db="EMBL/GenBank/DDBJ databases">
        <authorList>
            <person name="de Groot N.N."/>
        </authorList>
    </citation>
    <scope>NUCLEOTIDE SEQUENCE [LARGE SCALE GENOMIC DNA]</scope>
    <source>
        <strain evidence="8 9">AA1</strain>
    </source>
</reference>